<evidence type="ECO:0000256" key="1">
    <source>
        <dbReference type="SAM" id="Coils"/>
    </source>
</evidence>
<accession>A0ABD3MP59</accession>
<keyword evidence="1" id="KW-0175">Coiled coil</keyword>
<evidence type="ECO:0000256" key="2">
    <source>
        <dbReference type="SAM" id="MobiDB-lite"/>
    </source>
</evidence>
<feature type="compositionally biased region" description="Polar residues" evidence="2">
    <location>
        <begin position="258"/>
        <end position="277"/>
    </location>
</feature>
<proteinExistence type="predicted"/>
<feature type="compositionally biased region" description="Low complexity" evidence="2">
    <location>
        <begin position="24"/>
        <end position="38"/>
    </location>
</feature>
<evidence type="ECO:0000313" key="4">
    <source>
        <dbReference type="Proteomes" id="UP001530400"/>
    </source>
</evidence>
<feature type="compositionally biased region" description="Acidic residues" evidence="2">
    <location>
        <begin position="1"/>
        <end position="11"/>
    </location>
</feature>
<keyword evidence="4" id="KW-1185">Reference proteome</keyword>
<comment type="caution">
    <text evidence="3">The sequence shown here is derived from an EMBL/GenBank/DDBJ whole genome shotgun (WGS) entry which is preliminary data.</text>
</comment>
<protein>
    <submittedName>
        <fullName evidence="3">Uncharacterized protein</fullName>
    </submittedName>
</protein>
<evidence type="ECO:0000313" key="3">
    <source>
        <dbReference type="EMBL" id="KAL3765785.1"/>
    </source>
</evidence>
<organism evidence="3 4">
    <name type="scientific">Cyclotella atomus</name>
    <dbReference type="NCBI Taxonomy" id="382360"/>
    <lineage>
        <taxon>Eukaryota</taxon>
        <taxon>Sar</taxon>
        <taxon>Stramenopiles</taxon>
        <taxon>Ochrophyta</taxon>
        <taxon>Bacillariophyta</taxon>
        <taxon>Coscinodiscophyceae</taxon>
        <taxon>Thalassiosirophycidae</taxon>
        <taxon>Stephanodiscales</taxon>
        <taxon>Stephanodiscaceae</taxon>
        <taxon>Cyclotella</taxon>
    </lineage>
</organism>
<dbReference type="Proteomes" id="UP001530400">
    <property type="component" value="Unassembled WGS sequence"/>
</dbReference>
<sequence length="853" mass="95646">MGDDEFDDDGIDWAAVELPPPNNNAPNHNNAASHNQPQTGQHHAVYNTANSNVVYSASTQPPIDSSANHTLQQQIADLQNLLASKDSRINELQATNDKAAAAAHNSEQEARNKIHLIEEELRRAKREADQYKGQWVRVKKRVAELEQQGGDDGMRAITPSNADHFHNHFKEDGKSDVKMDAIEGVKRKSGENEFDLGQKNDEKKSTTVQHLLHVTPPVARHESVRERIAKHLMLLDEMGCYSLNDVEVGQTADAQAESDASSNKLEPSDQSNSVSCKHSQDQLEQETKSFVKSILCHMVTDPSASDMSRIQHSMPVSGLVRILLERFNTLFYDCSCQKKSTDMDVDHIDDRVKDGALTLTITFNGKRVNHAAKSWRAVLYLLDVIHDTLNLSAKARDNLRWWFYQARQTDDSEDVEMSHHDATADSKAHTRIEGLPLNTSLTSNSDRIEAPWNDNCRSSSNEDNGWNATTMHLACNKFYEILVGLMNGVPSISKDNKILQHAQIKSIEIVSCLMSDAAPYDHDELNSRNKTPYLWKFWFDSLFPLYSTTEAQSDSFGMVDFFSIWEKDCCSYRKNLLGSGRRSYTQLITVKTEAVPTKHTKQSSRGDKAKSATVSAQTKDFERLAMNVKCKSLQMLCHFISSSSSLHQNIFQVRNQAKSAVEGVSLAKRILFAVLDELDEFAIPFLSSRITDKDQHDLDHCLDTCVAAMMFLLVLSRSDAGVHLLRVQTKLDFDIGGIYRWSSSAIGCVTAMMDGILLCIEDGKESSAHANLFALLNAIVQQCILFYKNVLSFVHNQSNDRPKAKATSFKAIIADHQGTTFVSCCHRIVEQKVLSDELKYEARVLLEEFVLDG</sequence>
<feature type="coiled-coil region" evidence="1">
    <location>
        <begin position="68"/>
        <end position="148"/>
    </location>
</feature>
<reference evidence="3 4" key="1">
    <citation type="submission" date="2024-10" db="EMBL/GenBank/DDBJ databases">
        <title>Updated reference genomes for cyclostephanoid diatoms.</title>
        <authorList>
            <person name="Roberts W.R."/>
            <person name="Alverson A.J."/>
        </authorList>
    </citation>
    <scope>NUCLEOTIDE SEQUENCE [LARGE SCALE GENOMIC DNA]</scope>
    <source>
        <strain evidence="3 4">AJA010-31</strain>
    </source>
</reference>
<feature type="region of interest" description="Disordered" evidence="2">
    <location>
        <begin position="1"/>
        <end position="41"/>
    </location>
</feature>
<dbReference type="EMBL" id="JALLPJ020001396">
    <property type="protein sequence ID" value="KAL3765785.1"/>
    <property type="molecule type" value="Genomic_DNA"/>
</dbReference>
<name>A0ABD3MP59_9STRA</name>
<gene>
    <name evidence="3" type="ORF">ACHAWO_011732</name>
</gene>
<feature type="region of interest" description="Disordered" evidence="2">
    <location>
        <begin position="252"/>
        <end position="280"/>
    </location>
</feature>
<dbReference type="AlphaFoldDB" id="A0ABD3MP59"/>